<feature type="transmembrane region" description="Helical" evidence="1">
    <location>
        <begin position="6"/>
        <end position="22"/>
    </location>
</feature>
<keyword evidence="1" id="KW-0812">Transmembrane</keyword>
<name>A0A2T1C2Y2_9CYAN</name>
<gene>
    <name evidence="2" type="ORF">C7B64_12290</name>
</gene>
<dbReference type="OrthoDB" id="5197177at2"/>
<comment type="caution">
    <text evidence="2">The sequence shown here is derived from an EMBL/GenBank/DDBJ whole genome shotgun (WGS) entry which is preliminary data.</text>
</comment>
<dbReference type="EMBL" id="PVWJ01000054">
    <property type="protein sequence ID" value="PSB02621.1"/>
    <property type="molecule type" value="Genomic_DNA"/>
</dbReference>
<organism evidence="2 3">
    <name type="scientific">Merismopedia glauca CCAP 1448/3</name>
    <dbReference type="NCBI Taxonomy" id="1296344"/>
    <lineage>
        <taxon>Bacteria</taxon>
        <taxon>Bacillati</taxon>
        <taxon>Cyanobacteriota</taxon>
        <taxon>Cyanophyceae</taxon>
        <taxon>Synechococcales</taxon>
        <taxon>Merismopediaceae</taxon>
        <taxon>Merismopedia</taxon>
    </lineage>
</organism>
<sequence>MLETIFTSLATALITGLVTFSVQERKLKSELRTEFMAEQVAKTLLENEKWKKRSFAEIQKRLGGFPEDELRRILVRAGAVRFVVEDGKEMWGLLSRNQNSIE</sequence>
<keyword evidence="1" id="KW-0472">Membrane</keyword>
<evidence type="ECO:0000313" key="3">
    <source>
        <dbReference type="Proteomes" id="UP000238762"/>
    </source>
</evidence>
<reference evidence="2 3" key="1">
    <citation type="submission" date="2018-02" db="EMBL/GenBank/DDBJ databases">
        <authorList>
            <person name="Cohen D.B."/>
            <person name="Kent A.D."/>
        </authorList>
    </citation>
    <scope>NUCLEOTIDE SEQUENCE [LARGE SCALE GENOMIC DNA]</scope>
    <source>
        <strain evidence="2 3">CCAP 1448/3</strain>
    </source>
</reference>
<evidence type="ECO:0000256" key="1">
    <source>
        <dbReference type="SAM" id="Phobius"/>
    </source>
</evidence>
<dbReference type="Proteomes" id="UP000238762">
    <property type="component" value="Unassembled WGS sequence"/>
</dbReference>
<accession>A0A2T1C2Y2</accession>
<keyword evidence="1" id="KW-1133">Transmembrane helix</keyword>
<evidence type="ECO:0000313" key="2">
    <source>
        <dbReference type="EMBL" id="PSB02621.1"/>
    </source>
</evidence>
<keyword evidence="3" id="KW-1185">Reference proteome</keyword>
<protein>
    <submittedName>
        <fullName evidence="2">Uncharacterized protein</fullName>
    </submittedName>
</protein>
<reference evidence="2 3" key="2">
    <citation type="submission" date="2018-03" db="EMBL/GenBank/DDBJ databases">
        <title>The ancient ancestry and fast evolution of plastids.</title>
        <authorList>
            <person name="Moore K.R."/>
            <person name="Magnabosco C."/>
            <person name="Momper L."/>
            <person name="Gold D.A."/>
            <person name="Bosak T."/>
            <person name="Fournier G.P."/>
        </authorList>
    </citation>
    <scope>NUCLEOTIDE SEQUENCE [LARGE SCALE GENOMIC DNA]</scope>
    <source>
        <strain evidence="2 3">CCAP 1448/3</strain>
    </source>
</reference>
<proteinExistence type="predicted"/>
<dbReference type="AlphaFoldDB" id="A0A2T1C2Y2"/>
<dbReference type="RefSeq" id="WP_106288946.1">
    <property type="nucleotide sequence ID" value="NZ_CAWNTC010000047.1"/>
</dbReference>